<sequence length="266" mass="28701">MVLGRFSRRNEANGDIPHHKTHTEENETIAGSDLSSPKSDASSSSLSSPYLVNYVQTTSVSEGRHGREMGDQVQLLTNVIGSVVGGPSVHALPTSQGGLFTQHFPAMLPIASRTSAYLVLSLTCGQLQITTLHKFTDQSATSTLADLSESDLTELLESSLAFVLQPTGSALRHLPVKGPKDADPIAKAFGKEACSIRRYTHSVSGATVFDLCIDLFSMRIVRHLFPKLAFSKGRQTDIFVTNFTNRTCLCAFRLEATDSLLSIVSG</sequence>
<organism evidence="3">
    <name type="scientific">Perkinsus marinus (strain ATCC 50983 / TXsc)</name>
    <dbReference type="NCBI Taxonomy" id="423536"/>
    <lineage>
        <taxon>Eukaryota</taxon>
        <taxon>Sar</taxon>
        <taxon>Alveolata</taxon>
        <taxon>Perkinsozoa</taxon>
        <taxon>Perkinsea</taxon>
        <taxon>Perkinsida</taxon>
        <taxon>Perkinsidae</taxon>
        <taxon>Perkinsus</taxon>
    </lineage>
</organism>
<feature type="region of interest" description="Disordered" evidence="1">
    <location>
        <begin position="1"/>
        <end position="46"/>
    </location>
</feature>
<keyword evidence="3" id="KW-1185">Reference proteome</keyword>
<feature type="compositionally biased region" description="Low complexity" evidence="1">
    <location>
        <begin position="32"/>
        <end position="46"/>
    </location>
</feature>
<dbReference type="GeneID" id="9044577"/>
<reference evidence="2 3" key="1">
    <citation type="submission" date="2008-07" db="EMBL/GenBank/DDBJ databases">
        <authorList>
            <person name="El-Sayed N."/>
            <person name="Caler E."/>
            <person name="Inman J."/>
            <person name="Amedeo P."/>
            <person name="Hass B."/>
            <person name="Wortman J."/>
        </authorList>
    </citation>
    <scope>NUCLEOTIDE SEQUENCE [LARGE SCALE GENOMIC DNA]</scope>
    <source>
        <strain evidence="3">ATCC 50983 / TXsc</strain>
    </source>
</reference>
<accession>C5KMB3</accession>
<dbReference type="InParanoid" id="C5KMB3"/>
<protein>
    <submittedName>
        <fullName evidence="2">Uncharacterized protein</fullName>
    </submittedName>
</protein>
<evidence type="ECO:0000256" key="1">
    <source>
        <dbReference type="SAM" id="MobiDB-lite"/>
    </source>
</evidence>
<feature type="compositionally biased region" description="Basic and acidic residues" evidence="1">
    <location>
        <begin position="8"/>
        <end position="25"/>
    </location>
</feature>
<name>C5KMB3_PERM5</name>
<dbReference type="Proteomes" id="UP000007800">
    <property type="component" value="Unassembled WGS sequence"/>
</dbReference>
<dbReference type="AlphaFoldDB" id="C5KMB3"/>
<dbReference type="RefSeq" id="XP_002782572.1">
    <property type="nucleotide sequence ID" value="XM_002782526.1"/>
</dbReference>
<evidence type="ECO:0000313" key="3">
    <source>
        <dbReference type="Proteomes" id="UP000007800"/>
    </source>
</evidence>
<gene>
    <name evidence="2" type="ORF">Pmar_PMAR021341</name>
</gene>
<proteinExistence type="predicted"/>
<evidence type="ECO:0000313" key="2">
    <source>
        <dbReference type="EMBL" id="EER14367.1"/>
    </source>
</evidence>
<dbReference type="EMBL" id="GG674319">
    <property type="protein sequence ID" value="EER14367.1"/>
    <property type="molecule type" value="Genomic_DNA"/>
</dbReference>